<comment type="caution">
    <text evidence="5">The sequence shown here is derived from an EMBL/GenBank/DDBJ whole genome shotgun (WGS) entry which is preliminary data.</text>
</comment>
<organism evidence="5">
    <name type="scientific">marine sediment metagenome</name>
    <dbReference type="NCBI Taxonomy" id="412755"/>
    <lineage>
        <taxon>unclassified sequences</taxon>
        <taxon>metagenomes</taxon>
        <taxon>ecological metagenomes</taxon>
    </lineage>
</organism>
<evidence type="ECO:0000256" key="4">
    <source>
        <dbReference type="ARBA" id="ARBA00023014"/>
    </source>
</evidence>
<sequence length="208" mass="22762">PADSTARLKVSRCIRGEHDDKEAATSKAIDLVRGAVERARYLEPLKTKSIPVNREQCSWVHDDKEAATSKAIDLVRGAVERARYLEPLKTKSIPVNRDVLVIGGGIAGIITSIELADKGYQVYLVERSPSIGGHMAQLSKTFPTLDCSQCILTPKMVYAGQHPNIKTISMAEPIAVEGSPGNYRVLIKKHPRFIDDSKCTATILQPNS</sequence>
<reference evidence="5" key="1">
    <citation type="journal article" date="2014" name="Front. Microbiol.">
        <title>High frequency of phylogenetically diverse reductive dehalogenase-homologous genes in deep subseafloor sedimentary metagenomes.</title>
        <authorList>
            <person name="Kawai M."/>
            <person name="Futagami T."/>
            <person name="Toyoda A."/>
            <person name="Takaki Y."/>
            <person name="Nishi S."/>
            <person name="Hori S."/>
            <person name="Arai W."/>
            <person name="Tsubouchi T."/>
            <person name="Morono Y."/>
            <person name="Uchiyama I."/>
            <person name="Ito T."/>
            <person name="Fujiyama A."/>
            <person name="Inagaki F."/>
            <person name="Takami H."/>
        </authorList>
    </citation>
    <scope>NUCLEOTIDE SEQUENCE</scope>
    <source>
        <strain evidence="5">Expedition CK06-06</strain>
    </source>
</reference>
<name>X1PZW0_9ZZZZ</name>
<keyword evidence="2" id="KW-0560">Oxidoreductase</keyword>
<dbReference type="SUPFAM" id="SSF51971">
    <property type="entry name" value="Nucleotide-binding domain"/>
    <property type="match status" value="1"/>
</dbReference>
<dbReference type="EMBL" id="BARV01032048">
    <property type="protein sequence ID" value="GAI44400.1"/>
    <property type="molecule type" value="Genomic_DNA"/>
</dbReference>
<gene>
    <name evidence="5" type="ORF">S06H3_50596</name>
</gene>
<keyword evidence="3" id="KW-0408">Iron</keyword>
<feature type="non-terminal residue" evidence="5">
    <location>
        <position position="1"/>
    </location>
</feature>
<accession>X1PZW0</accession>
<keyword evidence="4" id="KW-0411">Iron-sulfur</keyword>
<dbReference type="PANTHER" id="PTHR43498">
    <property type="entry name" value="FERREDOXIN:COB-COM HETERODISULFIDE REDUCTASE SUBUNIT A"/>
    <property type="match status" value="1"/>
</dbReference>
<protein>
    <recommendedName>
        <fullName evidence="6">FAD/NAD(P)-binding domain-containing protein</fullName>
    </recommendedName>
</protein>
<dbReference type="GO" id="GO:0016491">
    <property type="term" value="F:oxidoreductase activity"/>
    <property type="evidence" value="ECO:0007669"/>
    <property type="project" value="UniProtKB-KW"/>
</dbReference>
<evidence type="ECO:0000313" key="5">
    <source>
        <dbReference type="EMBL" id="GAI44400.1"/>
    </source>
</evidence>
<dbReference type="GO" id="GO:0046872">
    <property type="term" value="F:metal ion binding"/>
    <property type="evidence" value="ECO:0007669"/>
    <property type="project" value="UniProtKB-KW"/>
</dbReference>
<evidence type="ECO:0000256" key="2">
    <source>
        <dbReference type="ARBA" id="ARBA00023002"/>
    </source>
</evidence>
<dbReference type="InterPro" id="IPR039650">
    <property type="entry name" value="HdrA-like"/>
</dbReference>
<evidence type="ECO:0008006" key="6">
    <source>
        <dbReference type="Google" id="ProtNLM"/>
    </source>
</evidence>
<dbReference type="AlphaFoldDB" id="X1PZW0"/>
<evidence type="ECO:0000256" key="3">
    <source>
        <dbReference type="ARBA" id="ARBA00023004"/>
    </source>
</evidence>
<dbReference type="Gene3D" id="3.40.50.720">
    <property type="entry name" value="NAD(P)-binding Rossmann-like Domain"/>
    <property type="match status" value="1"/>
</dbReference>
<dbReference type="PANTHER" id="PTHR43498:SF1">
    <property type="entry name" value="COB--COM HETERODISULFIDE REDUCTASE IRON-SULFUR SUBUNIT A"/>
    <property type="match status" value="1"/>
</dbReference>
<proteinExistence type="predicted"/>
<dbReference type="Pfam" id="PF12831">
    <property type="entry name" value="FAD_oxidored"/>
    <property type="match status" value="1"/>
</dbReference>
<dbReference type="GO" id="GO:0051536">
    <property type="term" value="F:iron-sulfur cluster binding"/>
    <property type="evidence" value="ECO:0007669"/>
    <property type="project" value="UniProtKB-KW"/>
</dbReference>
<keyword evidence="1" id="KW-0479">Metal-binding</keyword>
<evidence type="ECO:0000256" key="1">
    <source>
        <dbReference type="ARBA" id="ARBA00022723"/>
    </source>
</evidence>